<dbReference type="Pfam" id="PF02954">
    <property type="entry name" value="HTH_8"/>
    <property type="match status" value="1"/>
</dbReference>
<dbReference type="PANTHER" id="PTHR32071">
    <property type="entry name" value="TRANSCRIPTIONAL REGULATORY PROTEIN"/>
    <property type="match status" value="1"/>
</dbReference>
<dbReference type="AlphaFoldDB" id="A0A3B1A3N0"/>
<dbReference type="PROSITE" id="PS50110">
    <property type="entry name" value="RESPONSE_REGULATORY"/>
    <property type="match status" value="1"/>
</dbReference>
<keyword evidence="3" id="KW-0067">ATP-binding</keyword>
<evidence type="ECO:0000259" key="7">
    <source>
        <dbReference type="PROSITE" id="PS50045"/>
    </source>
</evidence>
<dbReference type="InterPro" id="IPR002197">
    <property type="entry name" value="HTH_Fis"/>
</dbReference>
<dbReference type="SUPFAM" id="SSF52172">
    <property type="entry name" value="CheY-like"/>
    <property type="match status" value="1"/>
</dbReference>
<dbReference type="Gene3D" id="3.40.50.2300">
    <property type="match status" value="1"/>
</dbReference>
<evidence type="ECO:0000256" key="6">
    <source>
        <dbReference type="SAM" id="MobiDB-lite"/>
    </source>
</evidence>
<name>A0A3B1A3N0_9ZZZZ</name>
<dbReference type="CDD" id="cd17550">
    <property type="entry name" value="REC_NtrX-like"/>
    <property type="match status" value="1"/>
</dbReference>
<feature type="region of interest" description="Disordered" evidence="6">
    <location>
        <begin position="1"/>
        <end position="23"/>
    </location>
</feature>
<dbReference type="FunFam" id="3.40.50.2300:FF:000018">
    <property type="entry name" value="DNA-binding transcriptional regulator NtrC"/>
    <property type="match status" value="1"/>
</dbReference>
<proteinExistence type="predicted"/>
<feature type="domain" description="Sigma-54 factor interaction" evidence="7">
    <location>
        <begin position="162"/>
        <end position="386"/>
    </location>
</feature>
<keyword evidence="2" id="KW-0547">Nucleotide-binding</keyword>
<dbReference type="Pfam" id="PF00072">
    <property type="entry name" value="Response_reg"/>
    <property type="match status" value="1"/>
</dbReference>
<dbReference type="SUPFAM" id="SSF52540">
    <property type="entry name" value="P-loop containing nucleoside triphosphate hydrolases"/>
    <property type="match status" value="1"/>
</dbReference>
<evidence type="ECO:0000259" key="8">
    <source>
        <dbReference type="PROSITE" id="PS50110"/>
    </source>
</evidence>
<dbReference type="SMART" id="SM00448">
    <property type="entry name" value="REC"/>
    <property type="match status" value="1"/>
</dbReference>
<dbReference type="GO" id="GO:0005524">
    <property type="term" value="F:ATP binding"/>
    <property type="evidence" value="ECO:0007669"/>
    <property type="project" value="UniProtKB-KW"/>
</dbReference>
<reference evidence="9" key="1">
    <citation type="submission" date="2018-06" db="EMBL/GenBank/DDBJ databases">
        <authorList>
            <person name="Zhirakovskaya E."/>
        </authorList>
    </citation>
    <scope>NUCLEOTIDE SEQUENCE</scope>
</reference>
<dbReference type="EMBL" id="UOFR01000037">
    <property type="protein sequence ID" value="VAW96190.1"/>
    <property type="molecule type" value="Genomic_DNA"/>
</dbReference>
<sequence>MPPPDQQPMLDERHDNRGPRPNPYILVVDDEPDIRNLLQEILEDEGYEVNIADNGEAARTSHRERRPDLVLLDIWMPDVDGITLLKEWSEEGGGLPMPVIMMSGHGTVETAVEATRLGAYDFIEKPLSLAKLLLTIEHALEAEKLQRENLGLKRQSHIPQEPVGRSAVMQSLREQVKRLAQHETWILMTGESGSGMNVIAHYLHSSSPFKDRSFVEVSVASLNQENALAELFGYEEDGKIHYGLLEQANGGTVFLGDIADLDLATQAKLSSALENKTFLRAGSDQPVQLFVRVVAATHYDLDALIEQGKFRKDLYYQLNVVPLRVPPLREHREDVPELLKYFVNLYVEQEKLPYRQFSLAAQNRLRNYHWPGNIRELSNLVQRLLIIGAGTEIELEEIEQTLGTQQLSNNSGIPLGYDRPLREAREQFEKAYLEYQLRQQGGSVGKVAKIVGLERTHLYRKLRALGIDPKQLNEKS</sequence>
<evidence type="ECO:0000256" key="4">
    <source>
        <dbReference type="ARBA" id="ARBA00023015"/>
    </source>
</evidence>
<organism evidence="9">
    <name type="scientific">hydrothermal vent metagenome</name>
    <dbReference type="NCBI Taxonomy" id="652676"/>
    <lineage>
        <taxon>unclassified sequences</taxon>
        <taxon>metagenomes</taxon>
        <taxon>ecological metagenomes</taxon>
    </lineage>
</organism>
<accession>A0A3B1A3N0</accession>
<evidence type="ECO:0000256" key="5">
    <source>
        <dbReference type="ARBA" id="ARBA00023163"/>
    </source>
</evidence>
<dbReference type="InterPro" id="IPR001789">
    <property type="entry name" value="Sig_transdc_resp-reg_receiver"/>
</dbReference>
<dbReference type="InterPro" id="IPR002078">
    <property type="entry name" value="Sigma_54_int"/>
</dbReference>
<dbReference type="PANTHER" id="PTHR32071:SF17">
    <property type="entry name" value="TRANSCRIPTIONAL REGULATOR (NTRC FAMILY)"/>
    <property type="match status" value="1"/>
</dbReference>
<keyword evidence="4" id="KW-0805">Transcription regulation</keyword>
<dbReference type="Gene3D" id="1.10.10.60">
    <property type="entry name" value="Homeodomain-like"/>
    <property type="match status" value="1"/>
</dbReference>
<gene>
    <name evidence="9" type="ORF">MNBD_GAMMA21-1340</name>
</gene>
<evidence type="ECO:0000256" key="2">
    <source>
        <dbReference type="ARBA" id="ARBA00022741"/>
    </source>
</evidence>
<dbReference type="PROSITE" id="PS50045">
    <property type="entry name" value="SIGMA54_INTERACT_4"/>
    <property type="match status" value="1"/>
</dbReference>
<dbReference type="InterPro" id="IPR025944">
    <property type="entry name" value="Sigma_54_int_dom_CS"/>
</dbReference>
<dbReference type="InterPro" id="IPR027417">
    <property type="entry name" value="P-loop_NTPase"/>
</dbReference>
<keyword evidence="1" id="KW-0597">Phosphoprotein</keyword>
<dbReference type="Gene3D" id="3.40.50.300">
    <property type="entry name" value="P-loop containing nucleotide triphosphate hydrolases"/>
    <property type="match status" value="1"/>
</dbReference>
<dbReference type="InterPro" id="IPR011006">
    <property type="entry name" value="CheY-like_superfamily"/>
</dbReference>
<evidence type="ECO:0000256" key="1">
    <source>
        <dbReference type="ARBA" id="ARBA00022553"/>
    </source>
</evidence>
<dbReference type="GO" id="GO:0006355">
    <property type="term" value="P:regulation of DNA-templated transcription"/>
    <property type="evidence" value="ECO:0007669"/>
    <property type="project" value="InterPro"/>
</dbReference>
<feature type="domain" description="Response regulatory" evidence="8">
    <location>
        <begin position="24"/>
        <end position="140"/>
    </location>
</feature>
<dbReference type="GO" id="GO:0000160">
    <property type="term" value="P:phosphorelay signal transduction system"/>
    <property type="evidence" value="ECO:0007669"/>
    <property type="project" value="InterPro"/>
</dbReference>
<dbReference type="Pfam" id="PF00158">
    <property type="entry name" value="Sigma54_activat"/>
    <property type="match status" value="1"/>
</dbReference>
<dbReference type="SUPFAM" id="SSF46689">
    <property type="entry name" value="Homeodomain-like"/>
    <property type="match status" value="1"/>
</dbReference>
<dbReference type="GO" id="GO:0043565">
    <property type="term" value="F:sequence-specific DNA binding"/>
    <property type="evidence" value="ECO:0007669"/>
    <property type="project" value="InterPro"/>
</dbReference>
<dbReference type="PROSITE" id="PS00688">
    <property type="entry name" value="SIGMA54_INTERACT_3"/>
    <property type="match status" value="1"/>
</dbReference>
<evidence type="ECO:0000256" key="3">
    <source>
        <dbReference type="ARBA" id="ARBA00022840"/>
    </source>
</evidence>
<evidence type="ECO:0000313" key="9">
    <source>
        <dbReference type="EMBL" id="VAW96190.1"/>
    </source>
</evidence>
<dbReference type="Pfam" id="PF25601">
    <property type="entry name" value="AAA_lid_14"/>
    <property type="match status" value="1"/>
</dbReference>
<dbReference type="Gene3D" id="1.10.8.60">
    <property type="match status" value="1"/>
</dbReference>
<dbReference type="CDD" id="cd00009">
    <property type="entry name" value="AAA"/>
    <property type="match status" value="1"/>
</dbReference>
<dbReference type="InterPro" id="IPR009057">
    <property type="entry name" value="Homeodomain-like_sf"/>
</dbReference>
<protein>
    <submittedName>
        <fullName evidence="9">Nitrogen regulation protein NtrX</fullName>
    </submittedName>
</protein>
<keyword evidence="5" id="KW-0804">Transcription</keyword>
<dbReference type="InterPro" id="IPR058031">
    <property type="entry name" value="AAA_lid_NorR"/>
</dbReference>